<dbReference type="GO" id="GO:0006402">
    <property type="term" value="P:mRNA catabolic process"/>
    <property type="evidence" value="ECO:0007669"/>
    <property type="project" value="TreeGrafter"/>
</dbReference>
<dbReference type="GO" id="GO:0016075">
    <property type="term" value="P:rRNA catabolic process"/>
    <property type="evidence" value="ECO:0007669"/>
    <property type="project" value="TreeGrafter"/>
</dbReference>
<dbReference type="AlphaFoldDB" id="A0A5C1QH04"/>
<dbReference type="SUPFAM" id="SSF50118">
    <property type="entry name" value="Cell growth inhibitor/plasmid maintenance toxic component"/>
    <property type="match status" value="1"/>
</dbReference>
<dbReference type="InterPro" id="IPR003477">
    <property type="entry name" value="PemK-like"/>
</dbReference>
<dbReference type="NCBIfam" id="NF007386">
    <property type="entry name" value="PRK09907.1"/>
    <property type="match status" value="1"/>
</dbReference>
<protein>
    <submittedName>
        <fullName evidence="1">Endoribonuclease MazF</fullName>
    </submittedName>
</protein>
<keyword evidence="2" id="KW-1185">Reference proteome</keyword>
<dbReference type="EMBL" id="CP036150">
    <property type="protein sequence ID" value="QEN06841.1"/>
    <property type="molecule type" value="Genomic_DNA"/>
</dbReference>
<dbReference type="PANTHER" id="PTHR33988">
    <property type="entry name" value="ENDORIBONUCLEASE MAZF-RELATED"/>
    <property type="match status" value="1"/>
</dbReference>
<name>A0A5C1QH04_9SPIO</name>
<evidence type="ECO:0000313" key="2">
    <source>
        <dbReference type="Proteomes" id="UP000324209"/>
    </source>
</evidence>
<dbReference type="KEGG" id="ock:EXM22_02095"/>
<dbReference type="GO" id="GO:0004521">
    <property type="term" value="F:RNA endonuclease activity"/>
    <property type="evidence" value="ECO:0007669"/>
    <property type="project" value="TreeGrafter"/>
</dbReference>
<dbReference type="PANTHER" id="PTHR33988:SF3">
    <property type="entry name" value="ENDORIBONUCLEASE TOXIN CHPB-RELATED"/>
    <property type="match status" value="1"/>
</dbReference>
<organism evidence="1 2">
    <name type="scientific">Oceanispirochaeta crateris</name>
    <dbReference type="NCBI Taxonomy" id="2518645"/>
    <lineage>
        <taxon>Bacteria</taxon>
        <taxon>Pseudomonadati</taxon>
        <taxon>Spirochaetota</taxon>
        <taxon>Spirochaetia</taxon>
        <taxon>Spirochaetales</taxon>
        <taxon>Spirochaetaceae</taxon>
        <taxon>Oceanispirochaeta</taxon>
    </lineage>
</organism>
<dbReference type="OrthoDB" id="9808744at2"/>
<dbReference type="InterPro" id="IPR011067">
    <property type="entry name" value="Plasmid_toxin/cell-grow_inhib"/>
</dbReference>
<dbReference type="Proteomes" id="UP000324209">
    <property type="component" value="Chromosome"/>
</dbReference>
<gene>
    <name evidence="1" type="primary">mazF</name>
    <name evidence="1" type="ORF">EXM22_02095</name>
</gene>
<evidence type="ECO:0000313" key="1">
    <source>
        <dbReference type="EMBL" id="QEN06841.1"/>
    </source>
</evidence>
<reference evidence="1 2" key="1">
    <citation type="submission" date="2019-02" db="EMBL/GenBank/DDBJ databases">
        <title>Complete Genome Sequence and Methylome Analysis of free living Spirochaetas.</title>
        <authorList>
            <person name="Fomenkov A."/>
            <person name="Dubinina G."/>
            <person name="Leshcheva N."/>
            <person name="Mikheeva N."/>
            <person name="Grabovich M."/>
            <person name="Vincze T."/>
            <person name="Roberts R.J."/>
        </authorList>
    </citation>
    <scope>NUCLEOTIDE SEQUENCE [LARGE SCALE GENOMIC DNA]</scope>
    <source>
        <strain evidence="1 2">K2</strain>
    </source>
</reference>
<dbReference type="Pfam" id="PF02452">
    <property type="entry name" value="PemK_toxin"/>
    <property type="match status" value="1"/>
</dbReference>
<sequence>MVKKQYIPERGDIIWLNFTPQAGHEQAGKRPAIVISPSSYNSKTGLMIACPITSKIKNYPFEVPVIGRKISGVVLSDQVKNLDWRVREAAFIEKATETAFSEVQEKLALLIK</sequence>
<dbReference type="GO" id="GO:0003677">
    <property type="term" value="F:DNA binding"/>
    <property type="evidence" value="ECO:0007669"/>
    <property type="project" value="InterPro"/>
</dbReference>
<proteinExistence type="predicted"/>
<dbReference type="Gene3D" id="2.30.30.110">
    <property type="match status" value="1"/>
</dbReference>
<accession>A0A5C1QH04</accession>